<feature type="compositionally biased region" description="Polar residues" evidence="2">
    <location>
        <begin position="120"/>
        <end position="131"/>
    </location>
</feature>
<dbReference type="InterPro" id="IPR052600">
    <property type="entry name" value="Nuc_rcpt_coact/corep"/>
</dbReference>
<feature type="region of interest" description="Disordered" evidence="2">
    <location>
        <begin position="795"/>
        <end position="817"/>
    </location>
</feature>
<keyword evidence="1" id="KW-0694">RNA-binding</keyword>
<feature type="region of interest" description="Disordered" evidence="2">
    <location>
        <begin position="55"/>
        <end position="252"/>
    </location>
</feature>
<evidence type="ECO:0000256" key="1">
    <source>
        <dbReference type="PROSITE-ProRule" id="PRU00176"/>
    </source>
</evidence>
<evidence type="ECO:0000313" key="4">
    <source>
        <dbReference type="EMBL" id="KAK4444996.1"/>
    </source>
</evidence>
<dbReference type="AlphaFoldDB" id="A0AAV9GCX1"/>
<feature type="region of interest" description="Disordered" evidence="2">
    <location>
        <begin position="490"/>
        <end position="610"/>
    </location>
</feature>
<evidence type="ECO:0000313" key="5">
    <source>
        <dbReference type="Proteomes" id="UP001321760"/>
    </source>
</evidence>
<feature type="domain" description="RRM" evidence="3">
    <location>
        <begin position="422"/>
        <end position="493"/>
    </location>
</feature>
<organism evidence="4 5">
    <name type="scientific">Podospora aff. communis PSN243</name>
    <dbReference type="NCBI Taxonomy" id="3040156"/>
    <lineage>
        <taxon>Eukaryota</taxon>
        <taxon>Fungi</taxon>
        <taxon>Dikarya</taxon>
        <taxon>Ascomycota</taxon>
        <taxon>Pezizomycotina</taxon>
        <taxon>Sordariomycetes</taxon>
        <taxon>Sordariomycetidae</taxon>
        <taxon>Sordariales</taxon>
        <taxon>Podosporaceae</taxon>
        <taxon>Podospora</taxon>
    </lineage>
</organism>
<dbReference type="Pfam" id="PF00076">
    <property type="entry name" value="RRM_1"/>
    <property type="match status" value="1"/>
</dbReference>
<dbReference type="SMART" id="SM00360">
    <property type="entry name" value="RRM"/>
    <property type="match status" value="1"/>
</dbReference>
<dbReference type="PANTHER" id="PTHR23295:SF6">
    <property type="entry name" value="NEOSIN, ISOFORM A"/>
    <property type="match status" value="1"/>
</dbReference>
<feature type="region of interest" description="Disordered" evidence="2">
    <location>
        <begin position="1"/>
        <end position="30"/>
    </location>
</feature>
<feature type="compositionally biased region" description="Basic and acidic residues" evidence="2">
    <location>
        <begin position="490"/>
        <end position="541"/>
    </location>
</feature>
<feature type="compositionally biased region" description="Low complexity" evidence="2">
    <location>
        <begin position="266"/>
        <end position="281"/>
    </location>
</feature>
<sequence length="892" mass="93751">MSEQPPETVAAANLSPLSPSPIQLHNTSPTLIPKLQDHAAALNISTLEPPHLGLAPQAAFAMDPETGSAEPSDTIVVAGDYTDESQDESDDSFDAYGEDEDGEEQNKNEPDAVNDDYAQTFDSPTGQSEAGESQPDVSEAAESMNSSSAPDSMKNQSPSAPTSVLLSSPQPLGMLATLGSAQPASAPSEQAASESHSAPQSGASTPAASSALSTASPSQVPVAPASETLPDAPASDGAAAPVHAAENEDDGAVDIQKLVDSITARAAASAAPALPPAQATPVTSPNVSTTLNISPSASLPPKPSISHQQHSHLPAIPQAHSFQPRNSNSVPSPVASQPPTHPASQRGPYLSSGPPGTANDGFSSLPPPPSSFGGAHAHSHAPQAGSHHIPQSPAVQQAWETFLVDEKRYTSEAKWDRFPEGSRIFIGNLSSERVSKREVFEVFHKFGRLAQISLKNAFGFVQYHTAGEGLAAMQGAQGAEMGGRKIHLEISRVQKKKDKDDRDRSPERRGPRVERGPDRGGHGNDRFGGRNSEWRRDDYRPGRSPSPRRNDTRGGRDGFGGRDRDFAGYDRRRSRSPPRFGRNGPDTYRARSPSPHRRAPSDGGLDLPRRYGAEVPDVQLLLLQELPREFVSWVQRAFHDRGLKTDVMFLSPRFPREAVLQRQVLEGVHAVIELDFAAQMQGKIPIQVFTRAPNASVRFDQYVALDPPIAAELVIREKSNSTPAAPAPSYPPTGYGHAPYPKDTAPAAGYNYAYPHASAPPAQVPPAAAAPDLSSLVGQVDNTALQAILASLNSSQTAPAHPGAPPSTGGPQAPPIDINALLGNLRGASAGQTMPPAGYGSAANYGAAPGYPHHGAGIVSPTNGTAGVGFGAADAAQQTVQTIMEQLKRATQ</sequence>
<gene>
    <name evidence="4" type="ORF">QBC34DRAFT_168978</name>
</gene>
<evidence type="ECO:0000259" key="3">
    <source>
        <dbReference type="PROSITE" id="PS50102"/>
    </source>
</evidence>
<comment type="caution">
    <text evidence="4">The sequence shown here is derived from an EMBL/GenBank/DDBJ whole genome shotgun (WGS) entry which is preliminary data.</text>
</comment>
<feature type="compositionally biased region" description="Polar residues" evidence="2">
    <location>
        <begin position="320"/>
        <end position="338"/>
    </location>
</feature>
<keyword evidence="5" id="KW-1185">Reference proteome</keyword>
<dbReference type="SUPFAM" id="SSF54928">
    <property type="entry name" value="RNA-binding domain, RBD"/>
    <property type="match status" value="1"/>
</dbReference>
<feature type="region of interest" description="Disordered" evidence="2">
    <location>
        <begin position="266"/>
        <end position="392"/>
    </location>
</feature>
<dbReference type="PANTHER" id="PTHR23295">
    <property type="entry name" value="NUCLEAR RECEPTOR COACTIVATOR 5-RELATED"/>
    <property type="match status" value="1"/>
</dbReference>
<reference evidence="4" key="2">
    <citation type="submission" date="2023-05" db="EMBL/GenBank/DDBJ databases">
        <authorList>
            <consortium name="Lawrence Berkeley National Laboratory"/>
            <person name="Steindorff A."/>
            <person name="Hensen N."/>
            <person name="Bonometti L."/>
            <person name="Westerberg I."/>
            <person name="Brannstrom I.O."/>
            <person name="Guillou S."/>
            <person name="Cros-Aarteil S."/>
            <person name="Calhoun S."/>
            <person name="Haridas S."/>
            <person name="Kuo A."/>
            <person name="Mondo S."/>
            <person name="Pangilinan J."/>
            <person name="Riley R."/>
            <person name="Labutti K."/>
            <person name="Andreopoulos B."/>
            <person name="Lipzen A."/>
            <person name="Chen C."/>
            <person name="Yanf M."/>
            <person name="Daum C."/>
            <person name="Ng V."/>
            <person name="Clum A."/>
            <person name="Ohm R."/>
            <person name="Martin F."/>
            <person name="Silar P."/>
            <person name="Natvig D."/>
            <person name="Lalanne C."/>
            <person name="Gautier V."/>
            <person name="Ament-Velasquez S.L."/>
            <person name="Kruys A."/>
            <person name="Hutchinson M.I."/>
            <person name="Powell A.J."/>
            <person name="Barry K."/>
            <person name="Miller A.N."/>
            <person name="Grigoriev I.V."/>
            <person name="Debuchy R."/>
            <person name="Gladieux P."/>
            <person name="Thoren M.H."/>
            <person name="Johannesson H."/>
        </authorList>
    </citation>
    <scope>NUCLEOTIDE SEQUENCE</scope>
    <source>
        <strain evidence="4">PSN243</strain>
    </source>
</reference>
<dbReference type="PROSITE" id="PS50102">
    <property type="entry name" value="RRM"/>
    <property type="match status" value="1"/>
</dbReference>
<feature type="compositionally biased region" description="Low complexity" evidence="2">
    <location>
        <begin position="180"/>
        <end position="219"/>
    </location>
</feature>
<feature type="compositionally biased region" description="Basic and acidic residues" evidence="2">
    <location>
        <begin position="548"/>
        <end position="571"/>
    </location>
</feature>
<accession>A0AAV9GCX1</accession>
<name>A0AAV9GCX1_9PEZI</name>
<feature type="compositionally biased region" description="Low complexity" evidence="2">
    <location>
        <begin position="138"/>
        <end position="149"/>
    </location>
</feature>
<feature type="compositionally biased region" description="Polar residues" evidence="2">
    <location>
        <begin position="282"/>
        <end position="297"/>
    </location>
</feature>
<evidence type="ECO:0000256" key="2">
    <source>
        <dbReference type="SAM" id="MobiDB-lite"/>
    </source>
</evidence>
<dbReference type="EMBL" id="MU865970">
    <property type="protein sequence ID" value="KAK4444996.1"/>
    <property type="molecule type" value="Genomic_DNA"/>
</dbReference>
<dbReference type="GO" id="GO:0003723">
    <property type="term" value="F:RNA binding"/>
    <property type="evidence" value="ECO:0007669"/>
    <property type="project" value="UniProtKB-UniRule"/>
</dbReference>
<feature type="compositionally biased region" description="Polar residues" evidence="2">
    <location>
        <begin position="15"/>
        <end position="30"/>
    </location>
</feature>
<feature type="compositionally biased region" description="Low complexity" evidence="2">
    <location>
        <begin position="230"/>
        <end position="244"/>
    </location>
</feature>
<dbReference type="Gene3D" id="3.30.70.330">
    <property type="match status" value="1"/>
</dbReference>
<protein>
    <submittedName>
        <fullName evidence="4">Splicing factor, arginine/serine-rich 6</fullName>
    </submittedName>
</protein>
<feature type="region of interest" description="Disordered" evidence="2">
    <location>
        <begin position="720"/>
        <end position="739"/>
    </location>
</feature>
<feature type="compositionally biased region" description="Acidic residues" evidence="2">
    <location>
        <begin position="81"/>
        <end position="103"/>
    </location>
</feature>
<feature type="compositionally biased region" description="Polar residues" evidence="2">
    <location>
        <begin position="153"/>
        <end position="170"/>
    </location>
</feature>
<dbReference type="InterPro" id="IPR000504">
    <property type="entry name" value="RRM_dom"/>
</dbReference>
<dbReference type="InterPro" id="IPR012677">
    <property type="entry name" value="Nucleotide-bd_a/b_plait_sf"/>
</dbReference>
<reference evidence="4" key="1">
    <citation type="journal article" date="2023" name="Mol. Phylogenet. Evol.">
        <title>Genome-scale phylogeny and comparative genomics of the fungal order Sordariales.</title>
        <authorList>
            <person name="Hensen N."/>
            <person name="Bonometti L."/>
            <person name="Westerberg I."/>
            <person name="Brannstrom I.O."/>
            <person name="Guillou S."/>
            <person name="Cros-Aarteil S."/>
            <person name="Calhoun S."/>
            <person name="Haridas S."/>
            <person name="Kuo A."/>
            <person name="Mondo S."/>
            <person name="Pangilinan J."/>
            <person name="Riley R."/>
            <person name="LaButti K."/>
            <person name="Andreopoulos B."/>
            <person name="Lipzen A."/>
            <person name="Chen C."/>
            <person name="Yan M."/>
            <person name="Daum C."/>
            <person name="Ng V."/>
            <person name="Clum A."/>
            <person name="Steindorff A."/>
            <person name="Ohm R.A."/>
            <person name="Martin F."/>
            <person name="Silar P."/>
            <person name="Natvig D.O."/>
            <person name="Lalanne C."/>
            <person name="Gautier V."/>
            <person name="Ament-Velasquez S.L."/>
            <person name="Kruys A."/>
            <person name="Hutchinson M.I."/>
            <person name="Powell A.J."/>
            <person name="Barry K."/>
            <person name="Miller A.N."/>
            <person name="Grigoriev I.V."/>
            <person name="Debuchy R."/>
            <person name="Gladieux P."/>
            <person name="Hiltunen Thoren M."/>
            <person name="Johannesson H."/>
        </authorList>
    </citation>
    <scope>NUCLEOTIDE SEQUENCE</scope>
    <source>
        <strain evidence="4">PSN243</strain>
    </source>
</reference>
<dbReference type="InterPro" id="IPR035979">
    <property type="entry name" value="RBD_domain_sf"/>
</dbReference>
<proteinExistence type="predicted"/>
<dbReference type="Proteomes" id="UP001321760">
    <property type="component" value="Unassembled WGS sequence"/>
</dbReference>